<keyword evidence="1 4" id="KW-0808">Transferase</keyword>
<dbReference type="CDD" id="cd01448">
    <property type="entry name" value="TST_Repeat_1"/>
    <property type="match status" value="1"/>
</dbReference>
<dbReference type="OrthoDB" id="9781034at2"/>
<reference evidence="4 5" key="1">
    <citation type="submission" date="2018-05" db="EMBL/GenBank/DDBJ databases">
        <title>Genomic Encyclopedia of Type Strains, Phase IV (KMG-IV): sequencing the most valuable type-strain genomes for metagenomic binning, comparative biology and taxonomic classification.</title>
        <authorList>
            <person name="Goeker M."/>
        </authorList>
    </citation>
    <scope>NUCLEOTIDE SEQUENCE [LARGE SCALE GENOMIC DNA]</scope>
    <source>
        <strain evidence="4 5">DSM 29661</strain>
    </source>
</reference>
<dbReference type="PROSITE" id="PS50206">
    <property type="entry name" value="RHODANESE_3"/>
    <property type="match status" value="2"/>
</dbReference>
<dbReference type="PANTHER" id="PTHR11364:SF27">
    <property type="entry name" value="SULFURTRANSFERASE"/>
    <property type="match status" value="1"/>
</dbReference>
<sequence length="280" mass="29233">MFTTLISAAELAARAAGSVVLIDCRHQLTDTDYGRRAYAAGHVPGAHFLHLDEDLSGPRTGDNGRHPLPDVGRLALTLGALGIGPETQVVAYDDAGGMFAARAWWLLRWLGHEAVAVLDGGVQAWQAAGGALDAITPARGHGGFLLRPTLEATLNADQLLALLTTPTLRLIDARAANRFAGQDETLDPVGGHIPGARNRFFQLNLDADGRFKPAAALRAEWLACLDGQPAGAAIHQCGSGVTACHNLLALAHAGLGGGRLYPGSWSEWCANPARPVATGA</sequence>
<feature type="domain" description="Rhodanese" evidence="3">
    <location>
        <begin position="15"/>
        <end position="134"/>
    </location>
</feature>
<keyword evidence="2" id="KW-0677">Repeat</keyword>
<dbReference type="CDD" id="cd01449">
    <property type="entry name" value="TST_Repeat_2"/>
    <property type="match status" value="1"/>
</dbReference>
<proteinExistence type="predicted"/>
<dbReference type="GO" id="GO:0004792">
    <property type="term" value="F:thiosulfate-cyanide sulfurtransferase activity"/>
    <property type="evidence" value="ECO:0007669"/>
    <property type="project" value="InterPro"/>
</dbReference>
<dbReference type="Gene3D" id="3.40.250.10">
    <property type="entry name" value="Rhodanese-like domain"/>
    <property type="match status" value="2"/>
</dbReference>
<protein>
    <submittedName>
        <fullName evidence="4">Thiosulfate/3-mercaptopyruvate sulfurtransferase</fullName>
    </submittedName>
</protein>
<dbReference type="RefSeq" id="WP_110391639.1">
    <property type="nucleotide sequence ID" value="NZ_QJKI01000021.1"/>
</dbReference>
<dbReference type="EMBL" id="QJKI01000021">
    <property type="protein sequence ID" value="PXX76783.1"/>
    <property type="molecule type" value="Genomic_DNA"/>
</dbReference>
<name>A0A318KU84_9NEIS</name>
<gene>
    <name evidence="4" type="ORF">DFR34_12137</name>
</gene>
<evidence type="ECO:0000313" key="5">
    <source>
        <dbReference type="Proteomes" id="UP000247555"/>
    </source>
</evidence>
<dbReference type="Pfam" id="PF00581">
    <property type="entry name" value="Rhodanese"/>
    <property type="match status" value="2"/>
</dbReference>
<dbReference type="InterPro" id="IPR001307">
    <property type="entry name" value="Thiosulphate_STrfase_CS"/>
</dbReference>
<evidence type="ECO:0000256" key="2">
    <source>
        <dbReference type="ARBA" id="ARBA00022737"/>
    </source>
</evidence>
<dbReference type="SMART" id="SM00450">
    <property type="entry name" value="RHOD"/>
    <property type="match status" value="2"/>
</dbReference>
<feature type="domain" description="Rhodanese" evidence="3">
    <location>
        <begin position="164"/>
        <end position="277"/>
    </location>
</feature>
<dbReference type="Proteomes" id="UP000247555">
    <property type="component" value="Unassembled WGS sequence"/>
</dbReference>
<organism evidence="4 5">
    <name type="scientific">Rivihabitans pingtungensis</name>
    <dbReference type="NCBI Taxonomy" id="1054498"/>
    <lineage>
        <taxon>Bacteria</taxon>
        <taxon>Pseudomonadati</taxon>
        <taxon>Pseudomonadota</taxon>
        <taxon>Betaproteobacteria</taxon>
        <taxon>Neisseriales</taxon>
        <taxon>Aquaspirillaceae</taxon>
        <taxon>Rivihabitans</taxon>
    </lineage>
</organism>
<evidence type="ECO:0000259" key="3">
    <source>
        <dbReference type="PROSITE" id="PS50206"/>
    </source>
</evidence>
<evidence type="ECO:0000313" key="4">
    <source>
        <dbReference type="EMBL" id="PXX76783.1"/>
    </source>
</evidence>
<dbReference type="InterPro" id="IPR001763">
    <property type="entry name" value="Rhodanese-like_dom"/>
</dbReference>
<dbReference type="PANTHER" id="PTHR11364">
    <property type="entry name" value="THIOSULFATE SULFERTANSFERASE"/>
    <property type="match status" value="1"/>
</dbReference>
<dbReference type="InterPro" id="IPR036873">
    <property type="entry name" value="Rhodanese-like_dom_sf"/>
</dbReference>
<dbReference type="AlphaFoldDB" id="A0A318KU84"/>
<keyword evidence="4" id="KW-0670">Pyruvate</keyword>
<evidence type="ECO:0000256" key="1">
    <source>
        <dbReference type="ARBA" id="ARBA00022679"/>
    </source>
</evidence>
<comment type="caution">
    <text evidence="4">The sequence shown here is derived from an EMBL/GenBank/DDBJ whole genome shotgun (WGS) entry which is preliminary data.</text>
</comment>
<keyword evidence="5" id="KW-1185">Reference proteome</keyword>
<accession>A0A318KU84</accession>
<dbReference type="PROSITE" id="PS00380">
    <property type="entry name" value="RHODANESE_1"/>
    <property type="match status" value="1"/>
</dbReference>
<dbReference type="SUPFAM" id="SSF52821">
    <property type="entry name" value="Rhodanese/Cell cycle control phosphatase"/>
    <property type="match status" value="2"/>
</dbReference>
<dbReference type="InterPro" id="IPR045078">
    <property type="entry name" value="TST/MPST-like"/>
</dbReference>